<protein>
    <submittedName>
        <fullName evidence="1">Uncharacterized protein</fullName>
    </submittedName>
</protein>
<sequence length="138" mass="15833">MCGGGDVDKMAPLVEAPFVLWWCGDEVSGDKWRPTERRHLYTRWQSVQMAPLVEAPFVYEKEAGDKEVVMKELKLEMGTMEEKVKFQDGDTGLEHKITFCLHRGRHPLDSSRRDERMTKPVASDEDVVKASYVEDVMA</sequence>
<comment type="caution">
    <text evidence="1">The sequence shown here is derived from an EMBL/GenBank/DDBJ whole genome shotgun (WGS) entry which is preliminary data.</text>
</comment>
<evidence type="ECO:0000313" key="1">
    <source>
        <dbReference type="EMBL" id="KAK9146111.1"/>
    </source>
</evidence>
<keyword evidence="2" id="KW-1185">Reference proteome</keyword>
<proteinExistence type="predicted"/>
<dbReference type="EMBL" id="JBBNAE010000002">
    <property type="protein sequence ID" value="KAK9146111.1"/>
    <property type="molecule type" value="Genomic_DNA"/>
</dbReference>
<evidence type="ECO:0000313" key="2">
    <source>
        <dbReference type="Proteomes" id="UP001417504"/>
    </source>
</evidence>
<name>A0AAP0PME8_9MAGN</name>
<dbReference type="Proteomes" id="UP001417504">
    <property type="component" value="Unassembled WGS sequence"/>
</dbReference>
<gene>
    <name evidence="1" type="ORF">Sjap_006014</name>
</gene>
<organism evidence="1 2">
    <name type="scientific">Stephania japonica</name>
    <dbReference type="NCBI Taxonomy" id="461633"/>
    <lineage>
        <taxon>Eukaryota</taxon>
        <taxon>Viridiplantae</taxon>
        <taxon>Streptophyta</taxon>
        <taxon>Embryophyta</taxon>
        <taxon>Tracheophyta</taxon>
        <taxon>Spermatophyta</taxon>
        <taxon>Magnoliopsida</taxon>
        <taxon>Ranunculales</taxon>
        <taxon>Menispermaceae</taxon>
        <taxon>Menispermoideae</taxon>
        <taxon>Cissampelideae</taxon>
        <taxon>Stephania</taxon>
    </lineage>
</organism>
<reference evidence="1 2" key="1">
    <citation type="submission" date="2024-01" db="EMBL/GenBank/DDBJ databases">
        <title>Genome assemblies of Stephania.</title>
        <authorList>
            <person name="Yang L."/>
        </authorList>
    </citation>
    <scope>NUCLEOTIDE SEQUENCE [LARGE SCALE GENOMIC DNA]</scope>
    <source>
        <strain evidence="1">QJT</strain>
        <tissue evidence="1">Leaf</tissue>
    </source>
</reference>
<dbReference type="AlphaFoldDB" id="A0AAP0PME8"/>
<accession>A0AAP0PME8</accession>